<feature type="chain" id="PRO_5047401060" description="Lipoprotein" evidence="2">
    <location>
        <begin position="18"/>
        <end position="119"/>
    </location>
</feature>
<comment type="caution">
    <text evidence="3">The sequence shown here is derived from an EMBL/GenBank/DDBJ whole genome shotgun (WGS) entry which is preliminary data.</text>
</comment>
<evidence type="ECO:0000256" key="2">
    <source>
        <dbReference type="SAM" id="SignalP"/>
    </source>
</evidence>
<keyword evidence="4" id="KW-1185">Reference proteome</keyword>
<gene>
    <name evidence="3" type="ORF">GCM10010411_14680</name>
</gene>
<evidence type="ECO:0000313" key="4">
    <source>
        <dbReference type="Proteomes" id="UP001501509"/>
    </source>
</evidence>
<dbReference type="EMBL" id="BAAATD010000002">
    <property type="protein sequence ID" value="GAA2583104.1"/>
    <property type="molecule type" value="Genomic_DNA"/>
</dbReference>
<proteinExistence type="predicted"/>
<keyword evidence="2" id="KW-0732">Signal</keyword>
<evidence type="ECO:0000256" key="1">
    <source>
        <dbReference type="SAM" id="MobiDB-lite"/>
    </source>
</evidence>
<feature type="compositionally biased region" description="Low complexity" evidence="1">
    <location>
        <begin position="20"/>
        <end position="50"/>
    </location>
</feature>
<organism evidence="3 4">
    <name type="scientific">Actinomadura fulvescens</name>
    <dbReference type="NCBI Taxonomy" id="46160"/>
    <lineage>
        <taxon>Bacteria</taxon>
        <taxon>Bacillati</taxon>
        <taxon>Actinomycetota</taxon>
        <taxon>Actinomycetes</taxon>
        <taxon>Streptosporangiales</taxon>
        <taxon>Thermomonosporaceae</taxon>
        <taxon>Actinomadura</taxon>
    </lineage>
</organism>
<protein>
    <recommendedName>
        <fullName evidence="5">Lipoprotein</fullName>
    </recommendedName>
</protein>
<feature type="region of interest" description="Disordered" evidence="1">
    <location>
        <begin position="20"/>
        <end position="66"/>
    </location>
</feature>
<sequence length="119" mass="12080">MKLAFGAGLVALTALLAACGGDDTGDAASPPAAPVVPTTSAPVAPSTISPTTPPPAASPSRPAPQVSASFTACMRKHGVKIPDRSEAWTPPPNTDRAKLQKAFAECMRRMAPSPPPQQP</sequence>
<feature type="signal peptide" evidence="2">
    <location>
        <begin position="1"/>
        <end position="17"/>
    </location>
</feature>
<dbReference type="PROSITE" id="PS51257">
    <property type="entry name" value="PROKAR_LIPOPROTEIN"/>
    <property type="match status" value="1"/>
</dbReference>
<reference evidence="3 4" key="1">
    <citation type="journal article" date="2019" name="Int. J. Syst. Evol. Microbiol.">
        <title>The Global Catalogue of Microorganisms (GCM) 10K type strain sequencing project: providing services to taxonomists for standard genome sequencing and annotation.</title>
        <authorList>
            <consortium name="The Broad Institute Genomics Platform"/>
            <consortium name="The Broad Institute Genome Sequencing Center for Infectious Disease"/>
            <person name="Wu L."/>
            <person name="Ma J."/>
        </authorList>
    </citation>
    <scope>NUCLEOTIDE SEQUENCE [LARGE SCALE GENOMIC DNA]</scope>
    <source>
        <strain evidence="3 4">JCM 6833</strain>
    </source>
</reference>
<dbReference type="Proteomes" id="UP001501509">
    <property type="component" value="Unassembled WGS sequence"/>
</dbReference>
<evidence type="ECO:0008006" key="5">
    <source>
        <dbReference type="Google" id="ProtNLM"/>
    </source>
</evidence>
<name>A0ABN3PFF1_9ACTN</name>
<accession>A0ABN3PFF1</accession>
<dbReference type="RefSeq" id="WP_344538972.1">
    <property type="nucleotide sequence ID" value="NZ_BAAATD010000002.1"/>
</dbReference>
<evidence type="ECO:0000313" key="3">
    <source>
        <dbReference type="EMBL" id="GAA2583104.1"/>
    </source>
</evidence>